<protein>
    <submittedName>
        <fullName evidence="2">Uncharacterized protein</fullName>
    </submittedName>
</protein>
<accession>A0A1M4URP5</accession>
<dbReference type="Proteomes" id="UP000184088">
    <property type="component" value="Unassembled WGS sequence"/>
</dbReference>
<evidence type="ECO:0000256" key="1">
    <source>
        <dbReference type="SAM" id="SignalP"/>
    </source>
</evidence>
<evidence type="ECO:0000313" key="3">
    <source>
        <dbReference type="Proteomes" id="UP000184088"/>
    </source>
</evidence>
<reference evidence="2 3" key="1">
    <citation type="submission" date="2016-11" db="EMBL/GenBank/DDBJ databases">
        <authorList>
            <person name="Jaros S."/>
            <person name="Januszkiewicz K."/>
            <person name="Wedrychowicz H."/>
        </authorList>
    </citation>
    <scope>NUCLEOTIDE SEQUENCE [LARGE SCALE GENOMIC DNA]</scope>
    <source>
        <strain evidence="2 3">DSM 17918</strain>
    </source>
</reference>
<name>A0A1M4URP5_9THEO</name>
<dbReference type="AlphaFoldDB" id="A0A1M4URP5"/>
<evidence type="ECO:0000313" key="2">
    <source>
        <dbReference type="EMBL" id="SHE59293.1"/>
    </source>
</evidence>
<proteinExistence type="predicted"/>
<dbReference type="RefSeq" id="WP_073341512.1">
    <property type="nucleotide sequence ID" value="NZ_FQVH01000003.1"/>
</dbReference>
<gene>
    <name evidence="2" type="ORF">SAMN02746089_00488</name>
</gene>
<dbReference type="OrthoDB" id="2985276at2"/>
<dbReference type="EMBL" id="FQVH01000003">
    <property type="protein sequence ID" value="SHE59293.1"/>
    <property type="molecule type" value="Genomic_DNA"/>
</dbReference>
<feature type="chain" id="PRO_5013245680" evidence="1">
    <location>
        <begin position="24"/>
        <end position="179"/>
    </location>
</feature>
<sequence>MRRNILIVLLIAVISMTFKVVYAADVGYEGGVSDGVQYKEMVFITGEPVEFQGTLKVYSTPPRNNTQRINYTYLLTNAQHKATLRRTVSLNVDYENVGDSQVLSRISMLNMSESITIDGVNYILKAPNYTFSASKVTDERPAVNYFASNWIYKKVYDINRTEGSVTVNMTGKSSGYSSA</sequence>
<dbReference type="STRING" id="1121256.SAMN02746089_00488"/>
<organism evidence="2 3">
    <name type="scientific">Caldanaerobius fijiensis DSM 17918</name>
    <dbReference type="NCBI Taxonomy" id="1121256"/>
    <lineage>
        <taxon>Bacteria</taxon>
        <taxon>Bacillati</taxon>
        <taxon>Bacillota</taxon>
        <taxon>Clostridia</taxon>
        <taxon>Thermoanaerobacterales</taxon>
        <taxon>Thermoanaerobacteraceae</taxon>
        <taxon>Caldanaerobius</taxon>
    </lineage>
</organism>
<keyword evidence="1" id="KW-0732">Signal</keyword>
<feature type="signal peptide" evidence="1">
    <location>
        <begin position="1"/>
        <end position="23"/>
    </location>
</feature>
<keyword evidence="3" id="KW-1185">Reference proteome</keyword>